<keyword evidence="2" id="KW-1185">Reference proteome</keyword>
<dbReference type="Proteomes" id="UP001419268">
    <property type="component" value="Unassembled WGS sequence"/>
</dbReference>
<dbReference type="Pfam" id="PF25111">
    <property type="entry name" value="AtTam9"/>
    <property type="match status" value="1"/>
</dbReference>
<dbReference type="EMBL" id="JBBNAG010000003">
    <property type="protein sequence ID" value="KAK9147578.1"/>
    <property type="molecule type" value="Genomic_DNA"/>
</dbReference>
<comment type="caution">
    <text evidence="1">The sequence shown here is derived from an EMBL/GenBank/DDBJ whole genome shotgun (WGS) entry which is preliminary data.</text>
</comment>
<evidence type="ECO:0000313" key="1">
    <source>
        <dbReference type="EMBL" id="KAK9147578.1"/>
    </source>
</evidence>
<sequence>MRTQAIEPPEHCVEYMRLYGLLDLDLNDPDLAPLFIVSMRGRVDKVAVLIDRIMIACVV</sequence>
<reference evidence="1 2" key="1">
    <citation type="submission" date="2024-01" db="EMBL/GenBank/DDBJ databases">
        <title>Genome assemblies of Stephania.</title>
        <authorList>
            <person name="Yang L."/>
        </authorList>
    </citation>
    <scope>NUCLEOTIDE SEQUENCE [LARGE SCALE GENOMIC DNA]</scope>
    <source>
        <strain evidence="1">JXDWG</strain>
        <tissue evidence="1">Leaf</tissue>
    </source>
</reference>
<accession>A0AAP0PJZ6</accession>
<gene>
    <name evidence="1" type="ORF">Scep_006335</name>
</gene>
<protein>
    <submittedName>
        <fullName evidence="1">Uncharacterized protein</fullName>
    </submittedName>
</protein>
<evidence type="ECO:0000313" key="2">
    <source>
        <dbReference type="Proteomes" id="UP001419268"/>
    </source>
</evidence>
<name>A0AAP0PJZ6_9MAGN</name>
<organism evidence="1 2">
    <name type="scientific">Stephania cephalantha</name>
    <dbReference type="NCBI Taxonomy" id="152367"/>
    <lineage>
        <taxon>Eukaryota</taxon>
        <taxon>Viridiplantae</taxon>
        <taxon>Streptophyta</taxon>
        <taxon>Embryophyta</taxon>
        <taxon>Tracheophyta</taxon>
        <taxon>Spermatophyta</taxon>
        <taxon>Magnoliopsida</taxon>
        <taxon>Ranunculales</taxon>
        <taxon>Menispermaceae</taxon>
        <taxon>Menispermoideae</taxon>
        <taxon>Cissampelideae</taxon>
        <taxon>Stephania</taxon>
    </lineage>
</organism>
<proteinExistence type="predicted"/>
<dbReference type="AlphaFoldDB" id="A0AAP0PJZ6"/>
<dbReference type="InterPro" id="IPR056895">
    <property type="entry name" value="AtTam9"/>
</dbReference>